<keyword evidence="2" id="KW-1185">Reference proteome</keyword>
<accession>K3ZXK7</accession>
<dbReference type="Gramene" id="KQL26811">
    <property type="protein sequence ID" value="KQL26811"/>
    <property type="gene ID" value="SETIT_031339mg"/>
</dbReference>
<sequence length="162" mass="18378">MLAWFLFGLELRTDYRTRADAVRMCHDPLLLPSPVLLHSCHVARPGHHMLMLQLLDPSGAAMLLFQQAMNKQAPQVSPRSISSSPNNFFLLPLLIISSYSASLDSAFYHNSFTDQLPADGWLPFRNLSMSQQTHTTLPRHVSFSADFIQKGGKINLELRFRR</sequence>
<dbReference type="Proteomes" id="UP000004995">
    <property type="component" value="Unassembled WGS sequence"/>
</dbReference>
<reference evidence="2" key="1">
    <citation type="journal article" date="2012" name="Nat. Biotechnol.">
        <title>Reference genome sequence of the model plant Setaria.</title>
        <authorList>
            <person name="Bennetzen J.L."/>
            <person name="Schmutz J."/>
            <person name="Wang H."/>
            <person name="Percifield R."/>
            <person name="Hawkins J."/>
            <person name="Pontaroli A.C."/>
            <person name="Estep M."/>
            <person name="Feng L."/>
            <person name="Vaughn J.N."/>
            <person name="Grimwood J."/>
            <person name="Jenkins J."/>
            <person name="Barry K."/>
            <person name="Lindquist E."/>
            <person name="Hellsten U."/>
            <person name="Deshpande S."/>
            <person name="Wang X."/>
            <person name="Wu X."/>
            <person name="Mitros T."/>
            <person name="Triplett J."/>
            <person name="Yang X."/>
            <person name="Ye C.Y."/>
            <person name="Mauro-Herrera M."/>
            <person name="Wang L."/>
            <person name="Li P."/>
            <person name="Sharma M."/>
            <person name="Sharma R."/>
            <person name="Ronald P.C."/>
            <person name="Panaud O."/>
            <person name="Kellogg E.A."/>
            <person name="Brutnell T.P."/>
            <person name="Doust A.N."/>
            <person name="Tuskan G.A."/>
            <person name="Rokhsar D."/>
            <person name="Devos K.M."/>
        </authorList>
    </citation>
    <scope>NUCLEOTIDE SEQUENCE [LARGE SCALE GENOMIC DNA]</scope>
    <source>
        <strain evidence="2">cv. Yugu1</strain>
    </source>
</reference>
<protein>
    <submittedName>
        <fullName evidence="1">Uncharacterized protein</fullName>
    </submittedName>
</protein>
<dbReference type="HOGENOM" id="CLU_1638274_0_0_1"/>
<organism evidence="1 2">
    <name type="scientific">Setaria italica</name>
    <name type="common">Foxtail millet</name>
    <name type="synonym">Panicum italicum</name>
    <dbReference type="NCBI Taxonomy" id="4555"/>
    <lineage>
        <taxon>Eukaryota</taxon>
        <taxon>Viridiplantae</taxon>
        <taxon>Streptophyta</taxon>
        <taxon>Embryophyta</taxon>
        <taxon>Tracheophyta</taxon>
        <taxon>Spermatophyta</taxon>
        <taxon>Magnoliopsida</taxon>
        <taxon>Liliopsida</taxon>
        <taxon>Poales</taxon>
        <taxon>Poaceae</taxon>
        <taxon>PACMAD clade</taxon>
        <taxon>Panicoideae</taxon>
        <taxon>Panicodae</taxon>
        <taxon>Paniceae</taxon>
        <taxon>Cenchrinae</taxon>
        <taxon>Setaria</taxon>
    </lineage>
</organism>
<proteinExistence type="predicted"/>
<name>K3ZXK7_SETIT</name>
<dbReference type="EMBL" id="AGNK02001346">
    <property type="status" value="NOT_ANNOTATED_CDS"/>
    <property type="molecule type" value="Genomic_DNA"/>
</dbReference>
<evidence type="ECO:0000313" key="2">
    <source>
        <dbReference type="Proteomes" id="UP000004995"/>
    </source>
</evidence>
<dbReference type="EnsemblPlants" id="KQL26811">
    <property type="protein sequence ID" value="KQL26811"/>
    <property type="gene ID" value="SETIT_031339mg"/>
</dbReference>
<dbReference type="AlphaFoldDB" id="K3ZXK7"/>
<evidence type="ECO:0000313" key="1">
    <source>
        <dbReference type="EnsemblPlants" id="KQL26811"/>
    </source>
</evidence>
<dbReference type="InParanoid" id="K3ZXK7"/>
<reference evidence="1" key="2">
    <citation type="submission" date="2018-08" db="UniProtKB">
        <authorList>
            <consortium name="EnsemblPlants"/>
        </authorList>
    </citation>
    <scope>IDENTIFICATION</scope>
    <source>
        <strain evidence="1">Yugu1</strain>
    </source>
</reference>